<keyword evidence="1" id="KW-0472">Membrane</keyword>
<gene>
    <name evidence="2" type="ORF">SAMN05421856_10521</name>
</gene>
<feature type="transmembrane region" description="Helical" evidence="1">
    <location>
        <begin position="48"/>
        <end position="69"/>
    </location>
</feature>
<keyword evidence="3" id="KW-1185">Reference proteome</keyword>
<keyword evidence="1" id="KW-0812">Transmembrane</keyword>
<keyword evidence="1" id="KW-1133">Transmembrane helix</keyword>
<protein>
    <submittedName>
        <fullName evidence="2">Putative phage abortive infection protein</fullName>
    </submittedName>
</protein>
<organism evidence="2 3">
    <name type="scientific">Chryseobacterium taichungense</name>
    <dbReference type="NCBI Taxonomy" id="295069"/>
    <lineage>
        <taxon>Bacteria</taxon>
        <taxon>Pseudomonadati</taxon>
        <taxon>Bacteroidota</taxon>
        <taxon>Flavobacteriia</taxon>
        <taxon>Flavobacteriales</taxon>
        <taxon>Weeksellaceae</taxon>
        <taxon>Chryseobacterium group</taxon>
        <taxon>Chryseobacterium</taxon>
    </lineage>
</organism>
<proteinExistence type="predicted"/>
<dbReference type="OrthoDB" id="6678638at2"/>
<name>A0A1H8A2Y8_9FLAO</name>
<evidence type="ECO:0000256" key="1">
    <source>
        <dbReference type="SAM" id="Phobius"/>
    </source>
</evidence>
<dbReference type="Proteomes" id="UP000199450">
    <property type="component" value="Unassembled WGS sequence"/>
</dbReference>
<dbReference type="EMBL" id="FOBV01000005">
    <property type="protein sequence ID" value="SEM64208.1"/>
    <property type="molecule type" value="Genomic_DNA"/>
</dbReference>
<accession>A0A1H8A2Y8</accession>
<evidence type="ECO:0000313" key="2">
    <source>
        <dbReference type="EMBL" id="SEM64208.1"/>
    </source>
</evidence>
<dbReference type="STRING" id="295069.SAMN05421856_10521"/>
<feature type="transmembrane region" description="Helical" evidence="1">
    <location>
        <begin position="9"/>
        <end position="28"/>
    </location>
</feature>
<dbReference type="InterPro" id="IPR031709">
    <property type="entry name" value="PutAbiC"/>
</dbReference>
<reference evidence="3" key="1">
    <citation type="submission" date="2016-10" db="EMBL/GenBank/DDBJ databases">
        <authorList>
            <person name="Varghese N."/>
            <person name="Submissions S."/>
        </authorList>
    </citation>
    <scope>NUCLEOTIDE SEQUENCE [LARGE SCALE GENOMIC DNA]</scope>
    <source>
        <strain evidence="3">DSM 17453</strain>
    </source>
</reference>
<dbReference type="RefSeq" id="WP_090000156.1">
    <property type="nucleotide sequence ID" value="NZ_FOBV01000005.1"/>
</dbReference>
<evidence type="ECO:0000313" key="3">
    <source>
        <dbReference type="Proteomes" id="UP000199450"/>
    </source>
</evidence>
<dbReference type="Pfam" id="PF16872">
    <property type="entry name" value="putAbiC"/>
    <property type="match status" value="1"/>
</dbReference>
<sequence length="284" mass="33032">MKNNKKSNWAMWIIGGVSIIFMVVTLWFNYNHATGLGEEGQGTFGDMFGASNALFTGLSFTGVIIAILLQRQELKLQREELELTRGEMADTRKEFVTQNENLRIQRFENTFFEMISLFNTIVNNTSIQIDNDTYHGRKAFNKISEVIALDAQNNAVSKEGLRKNYKKIMEDYTVDEVLSFYISSYKLYKEFLAHYFRTFYHIIKLIHNTNGIEKRTYIAYARAQLSSHDMILFLYNGLHENGKEKFKPLIETYTLFDNLDDELLINIEAKNAYAETAFIHPKEN</sequence>
<dbReference type="AlphaFoldDB" id="A0A1H8A2Y8"/>